<accession>A0A9D4ICE2</accession>
<evidence type="ECO:0000313" key="2">
    <source>
        <dbReference type="Proteomes" id="UP000828390"/>
    </source>
</evidence>
<evidence type="ECO:0000313" key="1">
    <source>
        <dbReference type="EMBL" id="KAH3770136.1"/>
    </source>
</evidence>
<dbReference type="Proteomes" id="UP000828390">
    <property type="component" value="Unassembled WGS sequence"/>
</dbReference>
<keyword evidence="2" id="KW-1185">Reference proteome</keyword>
<protein>
    <submittedName>
        <fullName evidence="1">Uncharacterized protein</fullName>
    </submittedName>
</protein>
<dbReference type="AlphaFoldDB" id="A0A9D4ICE2"/>
<dbReference type="EMBL" id="JAIWYP010000009">
    <property type="protein sequence ID" value="KAH3770136.1"/>
    <property type="molecule type" value="Genomic_DNA"/>
</dbReference>
<name>A0A9D4ICE2_DREPO</name>
<comment type="caution">
    <text evidence="1">The sequence shown here is derived from an EMBL/GenBank/DDBJ whole genome shotgun (WGS) entry which is preliminary data.</text>
</comment>
<gene>
    <name evidence="1" type="ORF">DPMN_171419</name>
</gene>
<organism evidence="1 2">
    <name type="scientific">Dreissena polymorpha</name>
    <name type="common">Zebra mussel</name>
    <name type="synonym">Mytilus polymorpha</name>
    <dbReference type="NCBI Taxonomy" id="45954"/>
    <lineage>
        <taxon>Eukaryota</taxon>
        <taxon>Metazoa</taxon>
        <taxon>Spiralia</taxon>
        <taxon>Lophotrochozoa</taxon>
        <taxon>Mollusca</taxon>
        <taxon>Bivalvia</taxon>
        <taxon>Autobranchia</taxon>
        <taxon>Heteroconchia</taxon>
        <taxon>Euheterodonta</taxon>
        <taxon>Imparidentia</taxon>
        <taxon>Neoheterodontei</taxon>
        <taxon>Myida</taxon>
        <taxon>Dreissenoidea</taxon>
        <taxon>Dreissenidae</taxon>
        <taxon>Dreissena</taxon>
    </lineage>
</organism>
<sequence length="93" mass="10444">MLFDYAIILMFSKPCPTYALKSNAIVIYSNETERGCVNVPYPIKALENNENLAVNGNLHKSTYINDEYFITTVQGDSITPAVSFDSQHLSKHI</sequence>
<proteinExistence type="predicted"/>
<reference evidence="1" key="1">
    <citation type="journal article" date="2019" name="bioRxiv">
        <title>The Genome of the Zebra Mussel, Dreissena polymorpha: A Resource for Invasive Species Research.</title>
        <authorList>
            <person name="McCartney M.A."/>
            <person name="Auch B."/>
            <person name="Kono T."/>
            <person name="Mallez S."/>
            <person name="Zhang Y."/>
            <person name="Obille A."/>
            <person name="Becker A."/>
            <person name="Abrahante J.E."/>
            <person name="Garbe J."/>
            <person name="Badalamenti J.P."/>
            <person name="Herman A."/>
            <person name="Mangelson H."/>
            <person name="Liachko I."/>
            <person name="Sullivan S."/>
            <person name="Sone E.D."/>
            <person name="Koren S."/>
            <person name="Silverstein K.A.T."/>
            <person name="Beckman K.B."/>
            <person name="Gohl D.M."/>
        </authorList>
    </citation>
    <scope>NUCLEOTIDE SEQUENCE</scope>
    <source>
        <strain evidence="1">Duluth1</strain>
        <tissue evidence="1">Whole animal</tissue>
    </source>
</reference>
<reference evidence="1" key="2">
    <citation type="submission" date="2020-11" db="EMBL/GenBank/DDBJ databases">
        <authorList>
            <person name="McCartney M.A."/>
            <person name="Auch B."/>
            <person name="Kono T."/>
            <person name="Mallez S."/>
            <person name="Becker A."/>
            <person name="Gohl D.M."/>
            <person name="Silverstein K.A.T."/>
            <person name="Koren S."/>
            <person name="Bechman K.B."/>
            <person name="Herman A."/>
            <person name="Abrahante J.E."/>
            <person name="Garbe J."/>
        </authorList>
    </citation>
    <scope>NUCLEOTIDE SEQUENCE</scope>
    <source>
        <strain evidence="1">Duluth1</strain>
        <tissue evidence="1">Whole animal</tissue>
    </source>
</reference>